<dbReference type="InterPro" id="IPR036397">
    <property type="entry name" value="RNaseH_sf"/>
</dbReference>
<evidence type="ECO:0000313" key="3">
    <source>
        <dbReference type="EMBL" id="AJP06348.1"/>
    </source>
</evidence>
<dbReference type="GO" id="GO:0003676">
    <property type="term" value="F:nucleic acid binding"/>
    <property type="evidence" value="ECO:0007669"/>
    <property type="project" value="InterPro"/>
</dbReference>
<dbReference type="Gene3D" id="3.30.420.10">
    <property type="entry name" value="Ribonuclease H-like superfamily/Ribonuclease H"/>
    <property type="match status" value="1"/>
</dbReference>
<dbReference type="EMBL" id="KJ711103">
    <property type="protein sequence ID" value="AJP06348.1"/>
    <property type="molecule type" value="mRNA"/>
</dbReference>
<evidence type="ECO:0000259" key="2">
    <source>
        <dbReference type="Pfam" id="PF13456"/>
    </source>
</evidence>
<sequence>MVQKWHLCIEVSCFPNPGRAVIKFVLYNMATNHLLHGKREVPGMMTNNEAYYIALVEELKEAKQHDVNDIEVFTNSELICNQMKGINRVRKDNLKPLHKEAINWSCQFQHFTINHSADIEKMSTDIMSRAFLSTYVDAKYDIGSPSTAIEIIDHHQYKSPLCEWVVVIIFLGSIIAWFFH</sequence>
<evidence type="ECO:0000256" key="1">
    <source>
        <dbReference type="SAM" id="Phobius"/>
    </source>
</evidence>
<protein>
    <submittedName>
        <fullName evidence="3">RNAase</fullName>
    </submittedName>
</protein>
<dbReference type="PANTHER" id="PTHR48475:SF1">
    <property type="entry name" value="RNASE H TYPE-1 DOMAIN-CONTAINING PROTEIN"/>
    <property type="match status" value="1"/>
</dbReference>
<reference evidence="3" key="1">
    <citation type="submission" date="2014-04" db="EMBL/GenBank/DDBJ databases">
        <title>The genes involved in the male and female cone development in Pinus tabuliformis.</title>
        <authorList>
            <person name="Niu S."/>
            <person name="Li W."/>
            <person name="Chen X."/>
        </authorList>
    </citation>
    <scope>NUCLEOTIDE SEQUENCE</scope>
</reference>
<keyword evidence="1" id="KW-1133">Transmembrane helix</keyword>
<dbReference type="AlphaFoldDB" id="A0A0K0M752"/>
<keyword evidence="1" id="KW-0472">Membrane</keyword>
<dbReference type="InterPro" id="IPR012337">
    <property type="entry name" value="RNaseH-like_sf"/>
</dbReference>
<dbReference type="PANTHER" id="PTHR48475">
    <property type="entry name" value="RIBONUCLEASE H"/>
    <property type="match status" value="1"/>
</dbReference>
<feature type="domain" description="RNase H type-1" evidence="2">
    <location>
        <begin position="16"/>
        <end position="115"/>
    </location>
</feature>
<accession>A0A0K0M752</accession>
<dbReference type="GO" id="GO:0004523">
    <property type="term" value="F:RNA-DNA hybrid ribonuclease activity"/>
    <property type="evidence" value="ECO:0007669"/>
    <property type="project" value="InterPro"/>
</dbReference>
<organism evidence="3">
    <name type="scientific">Pinus tabuliformis</name>
    <name type="common">Chinese red pine</name>
    <name type="synonym">Pinus leucosperma</name>
    <dbReference type="NCBI Taxonomy" id="88731"/>
    <lineage>
        <taxon>Eukaryota</taxon>
        <taxon>Viridiplantae</taxon>
        <taxon>Streptophyta</taxon>
        <taxon>Embryophyta</taxon>
        <taxon>Tracheophyta</taxon>
        <taxon>Spermatophyta</taxon>
        <taxon>Pinopsida</taxon>
        <taxon>Pinidae</taxon>
        <taxon>Conifers I</taxon>
        <taxon>Pinales</taxon>
        <taxon>Pinaceae</taxon>
        <taxon>Pinus</taxon>
        <taxon>Pinus subgen. Pinus</taxon>
    </lineage>
</organism>
<dbReference type="InterPro" id="IPR002156">
    <property type="entry name" value="RNaseH_domain"/>
</dbReference>
<dbReference type="SUPFAM" id="SSF53098">
    <property type="entry name" value="Ribonuclease H-like"/>
    <property type="match status" value="1"/>
</dbReference>
<dbReference type="Pfam" id="PF13456">
    <property type="entry name" value="RVT_3"/>
    <property type="match status" value="1"/>
</dbReference>
<proteinExistence type="evidence at transcript level"/>
<feature type="transmembrane region" description="Helical" evidence="1">
    <location>
        <begin position="161"/>
        <end position="179"/>
    </location>
</feature>
<keyword evidence="1" id="KW-0812">Transmembrane</keyword>
<name>A0A0K0M752_PINTB</name>